<name>F5SX31_9GAMM</name>
<evidence type="ECO:0000313" key="2">
    <source>
        <dbReference type="EMBL" id="EGL54924.1"/>
    </source>
</evidence>
<feature type="transmembrane region" description="Helical" evidence="1">
    <location>
        <begin position="184"/>
        <end position="204"/>
    </location>
</feature>
<dbReference type="STRING" id="1026882.MAMP_01918"/>
<feature type="transmembrane region" description="Helical" evidence="1">
    <location>
        <begin position="210"/>
        <end position="233"/>
    </location>
</feature>
<feature type="transmembrane region" description="Helical" evidence="1">
    <location>
        <begin position="240"/>
        <end position="263"/>
    </location>
</feature>
<accession>F5SX31</accession>
<keyword evidence="1" id="KW-0812">Transmembrane</keyword>
<dbReference type="Proteomes" id="UP000003544">
    <property type="component" value="Unassembled WGS sequence"/>
</dbReference>
<keyword evidence="1" id="KW-0472">Membrane</keyword>
<dbReference type="EMBL" id="AFIG01000001">
    <property type="protein sequence ID" value="EGL54924.1"/>
    <property type="molecule type" value="Genomic_DNA"/>
</dbReference>
<evidence type="ECO:0008006" key="4">
    <source>
        <dbReference type="Google" id="ProtNLM"/>
    </source>
</evidence>
<proteinExistence type="predicted"/>
<organism evidence="2 3">
    <name type="scientific">Methylophaga aminisulfidivorans MP</name>
    <dbReference type="NCBI Taxonomy" id="1026882"/>
    <lineage>
        <taxon>Bacteria</taxon>
        <taxon>Pseudomonadati</taxon>
        <taxon>Pseudomonadota</taxon>
        <taxon>Gammaproteobacteria</taxon>
        <taxon>Thiotrichales</taxon>
        <taxon>Piscirickettsiaceae</taxon>
        <taxon>Methylophaga</taxon>
    </lineage>
</organism>
<comment type="caution">
    <text evidence="2">The sequence shown here is derived from an EMBL/GenBank/DDBJ whole genome shotgun (WGS) entry which is preliminary data.</text>
</comment>
<evidence type="ECO:0000313" key="3">
    <source>
        <dbReference type="Proteomes" id="UP000003544"/>
    </source>
</evidence>
<feature type="transmembrane region" description="Helical" evidence="1">
    <location>
        <begin position="136"/>
        <end position="154"/>
    </location>
</feature>
<keyword evidence="1" id="KW-1133">Transmembrane helix</keyword>
<evidence type="ECO:0000256" key="1">
    <source>
        <dbReference type="SAM" id="Phobius"/>
    </source>
</evidence>
<reference evidence="2 3" key="1">
    <citation type="journal article" date="2011" name="J. Bacteriol.">
        <title>Draft genome sequence of Methylophaga aminisulfidivorans MP T.</title>
        <authorList>
            <person name="Han G.H."/>
            <person name="Kim W."/>
            <person name="Chun J."/>
            <person name="Kim S.W."/>
        </authorList>
    </citation>
    <scope>NUCLEOTIDE SEQUENCE [LARGE SCALE GENOMIC DNA]</scope>
    <source>
        <strain evidence="3">MP(T)</strain>
    </source>
</reference>
<dbReference type="RefSeq" id="WP_007144810.1">
    <property type="nucleotide sequence ID" value="NZ_AFIG01000001.1"/>
</dbReference>
<gene>
    <name evidence="2" type="ORF">MAMP_01918</name>
</gene>
<dbReference type="eggNOG" id="COG1277">
    <property type="taxonomic scope" value="Bacteria"/>
</dbReference>
<sequence length="455" mass="53071">MSLFSFELKLFWTNRLNKWLLLTYLVAGVIAIALSQAKIERELDHYQFSQAHYQDDIQHYRDQYDKNQLLPGYMGYYLFHPVSQTPQAWSAIFRGELDETATHLRVRLLGLQSQVNATAPGNVDAQRFGQFDLSFLWLYLMPLLIAAMSINVLADEKNTGRWPMLVAQVPKGTRLIFRKMTIPALMVLIVNIVLLVVATLITSISLDSNWFGVLAQIILYQLCWWFICGWIVFLNKEASFNYLSFITIWLVFTFVVPGLAYLYQIQQQDAGKDAAIVFEQRQYMNDSWDKDKKADFAAYLALFPQWTPTAPLGDDEFDWRWYYGQQQMSDVIVADLVSQRHQTQLASYQQGQAFSWFSPVMSMQYGFNRLANADTLAKLDFNQQIEQYHQQIRHFFWSIYFPDKAFEEADFDEIPAFNYSSNIGSGLWQSLLKLLVITAVFAALMWQQLHRFHEH</sequence>
<dbReference type="AlphaFoldDB" id="F5SX31"/>
<keyword evidence="3" id="KW-1185">Reference proteome</keyword>
<dbReference type="InterPro" id="IPR021913">
    <property type="entry name" value="DUF3526"/>
</dbReference>
<dbReference type="Pfam" id="PF12040">
    <property type="entry name" value="DUF3526"/>
    <property type="match status" value="1"/>
</dbReference>
<dbReference type="OrthoDB" id="6016419at2"/>
<protein>
    <recommendedName>
        <fullName evidence="4">ABC-type transport system involved in multi-copper enzyme maturation, permease component</fullName>
    </recommendedName>
</protein>